<dbReference type="EMBL" id="CAJNOR010002170">
    <property type="protein sequence ID" value="CAF1257636.1"/>
    <property type="molecule type" value="Genomic_DNA"/>
</dbReference>
<proteinExistence type="predicted"/>
<sequence>MYSITIVALVVAFMMKTHANRTTVFSCDFNSGLTLECSFLPTVMGLNLQFSSGSAVDSTEPQRPASDATSIITPINGSICNLPYQINGWDMHFCLKQDDADVYTCPTDVSNASRCTAGKYGYATINHTKTFDQTYSTIVRNNTAVEQCLTFYYYFTNHLFNPSIEVLWQSLTPYSEDHISIIKVASQRENKWYKSNTSFVTNSSNFFLKFQFHRDSGSNSNDFTFAVDDISITSGLCSTAEPSLQNFTIDVTDESTDYISSSESYSTNISSSESYSTNIPTDSDQSTLLSQSSSSILVNTSPEDIGTSSDFELISNLLSTRASTANQQYSTEVVSTSKVSSIFTTIKREETFSSTIQLLTNTSTATTSIRTTTQSSSSISSAFMTRSNINTALIIGLCVGLVLPMTVLSTIGLVYYFKFYRSMSYRARRRIHTNRTITFNDD</sequence>
<name>A0A815AM83_ADIRI</name>
<evidence type="ECO:0000313" key="5">
    <source>
        <dbReference type="EMBL" id="CAF1257636.1"/>
    </source>
</evidence>
<reference evidence="5" key="1">
    <citation type="submission" date="2021-02" db="EMBL/GenBank/DDBJ databases">
        <authorList>
            <person name="Nowell W R."/>
        </authorList>
    </citation>
    <scope>NUCLEOTIDE SEQUENCE</scope>
</reference>
<evidence type="ECO:0000256" key="2">
    <source>
        <dbReference type="SAM" id="Phobius"/>
    </source>
</evidence>
<evidence type="ECO:0000256" key="1">
    <source>
        <dbReference type="SAM" id="MobiDB-lite"/>
    </source>
</evidence>
<keyword evidence="3" id="KW-0732">Signal</keyword>
<evidence type="ECO:0000259" key="4">
    <source>
        <dbReference type="PROSITE" id="PS50060"/>
    </source>
</evidence>
<dbReference type="AlphaFoldDB" id="A0A815AM83"/>
<feature type="signal peptide" evidence="3">
    <location>
        <begin position="1"/>
        <end position="19"/>
    </location>
</feature>
<feature type="domain" description="MAM" evidence="4">
    <location>
        <begin position="25"/>
        <end position="239"/>
    </location>
</feature>
<evidence type="ECO:0000313" key="6">
    <source>
        <dbReference type="Proteomes" id="UP000663828"/>
    </source>
</evidence>
<dbReference type="InterPro" id="IPR000998">
    <property type="entry name" value="MAM_dom"/>
</dbReference>
<keyword evidence="6" id="KW-1185">Reference proteome</keyword>
<evidence type="ECO:0000256" key="3">
    <source>
        <dbReference type="SAM" id="SignalP"/>
    </source>
</evidence>
<feature type="transmembrane region" description="Helical" evidence="2">
    <location>
        <begin position="393"/>
        <end position="417"/>
    </location>
</feature>
<keyword evidence="2" id="KW-0472">Membrane</keyword>
<organism evidence="5 6">
    <name type="scientific">Adineta ricciae</name>
    <name type="common">Rotifer</name>
    <dbReference type="NCBI Taxonomy" id="249248"/>
    <lineage>
        <taxon>Eukaryota</taxon>
        <taxon>Metazoa</taxon>
        <taxon>Spiralia</taxon>
        <taxon>Gnathifera</taxon>
        <taxon>Rotifera</taxon>
        <taxon>Eurotatoria</taxon>
        <taxon>Bdelloidea</taxon>
        <taxon>Adinetida</taxon>
        <taxon>Adinetidae</taxon>
        <taxon>Adineta</taxon>
    </lineage>
</organism>
<protein>
    <recommendedName>
        <fullName evidence="4">MAM domain-containing protein</fullName>
    </recommendedName>
</protein>
<dbReference type="GO" id="GO:0016020">
    <property type="term" value="C:membrane"/>
    <property type="evidence" value="ECO:0007669"/>
    <property type="project" value="InterPro"/>
</dbReference>
<comment type="caution">
    <text evidence="5">The sequence shown here is derived from an EMBL/GenBank/DDBJ whole genome shotgun (WGS) entry which is preliminary data.</text>
</comment>
<feature type="chain" id="PRO_5033020626" description="MAM domain-containing protein" evidence="3">
    <location>
        <begin position="20"/>
        <end position="442"/>
    </location>
</feature>
<feature type="region of interest" description="Disordered" evidence="1">
    <location>
        <begin position="262"/>
        <end position="287"/>
    </location>
</feature>
<gene>
    <name evidence="5" type="ORF">XAT740_LOCUS26603</name>
</gene>
<dbReference type="Proteomes" id="UP000663828">
    <property type="component" value="Unassembled WGS sequence"/>
</dbReference>
<keyword evidence="2" id="KW-1133">Transmembrane helix</keyword>
<dbReference type="Pfam" id="PF00629">
    <property type="entry name" value="MAM"/>
    <property type="match status" value="1"/>
</dbReference>
<keyword evidence="2" id="KW-0812">Transmembrane</keyword>
<accession>A0A815AM83</accession>
<dbReference type="PROSITE" id="PS50060">
    <property type="entry name" value="MAM_2"/>
    <property type="match status" value="1"/>
</dbReference>
<dbReference type="Gene3D" id="2.60.120.200">
    <property type="match status" value="1"/>
</dbReference>